<feature type="compositionally biased region" description="Acidic residues" evidence="2">
    <location>
        <begin position="1466"/>
        <end position="1476"/>
    </location>
</feature>
<keyword evidence="4" id="KW-1185">Reference proteome</keyword>
<accession>A0A9W8GSM0</accession>
<feature type="compositionally biased region" description="Acidic residues" evidence="2">
    <location>
        <begin position="643"/>
        <end position="652"/>
    </location>
</feature>
<feature type="region of interest" description="Disordered" evidence="2">
    <location>
        <begin position="695"/>
        <end position="715"/>
    </location>
</feature>
<organism evidence="3 4">
    <name type="scientific">Coemansia spiralis</name>
    <dbReference type="NCBI Taxonomy" id="417178"/>
    <lineage>
        <taxon>Eukaryota</taxon>
        <taxon>Fungi</taxon>
        <taxon>Fungi incertae sedis</taxon>
        <taxon>Zoopagomycota</taxon>
        <taxon>Kickxellomycotina</taxon>
        <taxon>Kickxellomycetes</taxon>
        <taxon>Kickxellales</taxon>
        <taxon>Kickxellaceae</taxon>
        <taxon>Coemansia</taxon>
    </lineage>
</organism>
<evidence type="ECO:0000256" key="2">
    <source>
        <dbReference type="SAM" id="MobiDB-lite"/>
    </source>
</evidence>
<gene>
    <name evidence="3" type="ORF">IWW39_000168</name>
</gene>
<feature type="region of interest" description="Disordered" evidence="2">
    <location>
        <begin position="1076"/>
        <end position="1131"/>
    </location>
</feature>
<feature type="region of interest" description="Disordered" evidence="2">
    <location>
        <begin position="1431"/>
        <end position="1484"/>
    </location>
</feature>
<feature type="region of interest" description="Disordered" evidence="2">
    <location>
        <begin position="632"/>
        <end position="665"/>
    </location>
</feature>
<evidence type="ECO:0000256" key="1">
    <source>
        <dbReference type="SAM" id="Coils"/>
    </source>
</evidence>
<feature type="compositionally biased region" description="Polar residues" evidence="2">
    <location>
        <begin position="1078"/>
        <end position="1089"/>
    </location>
</feature>
<reference evidence="3" key="1">
    <citation type="submission" date="2022-07" db="EMBL/GenBank/DDBJ databases">
        <title>Phylogenomic reconstructions and comparative analyses of Kickxellomycotina fungi.</title>
        <authorList>
            <person name="Reynolds N.K."/>
            <person name="Stajich J.E."/>
            <person name="Barry K."/>
            <person name="Grigoriev I.V."/>
            <person name="Crous P."/>
            <person name="Smith M.E."/>
        </authorList>
    </citation>
    <scope>NUCLEOTIDE SEQUENCE</scope>
    <source>
        <strain evidence="3">CBS 109367</strain>
    </source>
</reference>
<feature type="region of interest" description="Disordered" evidence="2">
    <location>
        <begin position="759"/>
        <end position="833"/>
    </location>
</feature>
<feature type="compositionally biased region" description="Acidic residues" evidence="2">
    <location>
        <begin position="482"/>
        <end position="494"/>
    </location>
</feature>
<feature type="compositionally biased region" description="Polar residues" evidence="2">
    <location>
        <begin position="505"/>
        <end position="516"/>
    </location>
</feature>
<proteinExistence type="predicted"/>
<feature type="compositionally biased region" description="Basic and acidic residues" evidence="2">
    <location>
        <begin position="653"/>
        <end position="665"/>
    </location>
</feature>
<keyword evidence="1" id="KW-0175">Coiled coil</keyword>
<dbReference type="Proteomes" id="UP001151516">
    <property type="component" value="Unassembled WGS sequence"/>
</dbReference>
<protein>
    <submittedName>
        <fullName evidence="3">Uncharacterized protein</fullName>
    </submittedName>
</protein>
<feature type="region of interest" description="Disordered" evidence="2">
    <location>
        <begin position="436"/>
        <end position="575"/>
    </location>
</feature>
<feature type="compositionally biased region" description="Low complexity" evidence="2">
    <location>
        <begin position="1112"/>
        <end position="1131"/>
    </location>
</feature>
<comment type="caution">
    <text evidence="3">The sequence shown here is derived from an EMBL/GenBank/DDBJ whole genome shotgun (WGS) entry which is preliminary data.</text>
</comment>
<dbReference type="OrthoDB" id="1922977at2759"/>
<sequence>MTASELRAAALSSLQTRRAVLSGGGSDVTAIYESESAKIAGELIEQGELVDYISDGLPLEVGRFGHGSSALGPSASSRPDEDFEALLLQYQNSASGSTSTPEQAIVAAGAHGEMPDRSSYYDYDSGRVIYGVDRYSSPTPASSFAGGVGQADANVGYYYQGAQWPIPGLSYFSGSMPPQPQHQSDQSTFHMLNQYHMQLRMLMSASPRQSSAQRLDPAESFAPERFGQQIYPPSSSLPAVPPPLPQPSHADCNNYGATAYPSAGPVYRPTAQRPTVDDGLLSDGELESFSDEYEHGCIGSTAAIAAAGVGGIGVASQQGAHQDVEGAAKERINQMLRMKDPKLLQSSVFRALMLLLKCIRLDDPDAIYATVKAAPTQVISELNVLSAEFGLGMITEACVTTLLADDTGSLHANLKLGAAEAVAMAEAGTGSSATPLAAQQRIAGSAQSQENSWAHVPVSDSETAEMETRQTSGGNESSTPDSDMDTSSDVDYEDQPSQLRPPMFDNQSTGSRSSVQPMPALSRETTPQFHARFSRSRAPSPPSAQPRTPRRLSYARRSPTPSGHDGRGGVRTGGSALSLHSGLNISNSHLFSGADNGWRVYTQLSREATEPAQNCIESAVCTSEADPLVVYLDDSGSQSDTDSCMDSEDDCDSEQRARDRARRQENRKINKECIRLAQEDGQLTGYGYDGLARSSAASSLSGPRVPTPGGLARPPSEALLKTKENIRTQEAAIARLKMEISRKQTKMLLRKKLYESKLKRANTGASAHTAPATPYADEESEDAGPEQSTENSLEFPKSTSSLSLSSASESCPSGLEHGEIPADVSQSAPCSPGRKATAVARVGSSMDLGVAVTPPDSARALPECGPCEQMILQASPETRSAHISNIMVLLKGAIQSKNSELRSIMRGASSVPPKDLDKLRKSALQNDERLLARQTKLEEQRASVSKRISELQAELGLVDMELGILSYSQAASRGYRAMIDPAGSSGSAPSTAATGSRAVSLRNDITAVHQFMDLMFRAADTSVEATASDNDLALQASKMAIVPASQPAVATGLPLSAPPRSQRELGELRAKLVAMKKTQVSASQKSTQLAGKRNGSESRELDSRGTKRSRADPSSAPSTSAAPPLSTTEPPYTTSVAELLAATNQAAAAVGEKSTLKWRNLLRLPVDECTIQPLVIVDGIGLQNVTSLSEGLLSGIASSRLADAHVAVARPQPRTHDSSCPAASTPAYVPYQSPLGATAGASAWPRPKSSATDLGEQSLVDSSVDLSKVSTTSLFGLVKSWPKSNPRVSTLFHADIVQALELVETAPDGTAPNGVIAKALVPVVAGYIRMIPNRYVQGSCALAQALRVGSKPKPEGLFVPFAGGKGNEALQIKDISNLKRLVAEVAQFVPILNRDVARMSYSSLAIRHEQRQRPATSGPLRRYFHVGAAGEDQSAIPGPASDDEDDGPGVQAGSAEDSITRMDGVETGDNDGESETEAASADDGPEARYRHALRLLWRGCPITGSRINETHVLSYLHSSANRSLGKALVYLKQSLQLYPRSEKLWDLCLELFARQPVPAQEIMAAFHDATQFNPRSTFLWQRYMHWCNWCIAHNVDSLGDCAVWLSRLSTMTLSAVRSHVDQLQSSPSEHVSASLTKIILYFWEGLWALLELRITLSAQSRVVVKSALLKSQLISRMGACLWAKTPMALYTQISGTTEGGNLQGGANTSSDELALGSLLLPHHFMYVGQVFLSCFVSGLFVPRSVLASICASLTTSPGHAITAHYLSPKMIADMLPASLHRDGTLEQHIIDVISRFFAALIAIVHSHDLAKPANPPSPEFVQSGVICDASINLTLAQLEQCLPAGSPSLCNGSEAPLYRVSRDSLGDIEHRGLLAQTGSLGNDMFLLMTRILPKCELDRNIYTSCERVVHILREHALVVAKSLGVAPSTSQIIPWYDPVVNDTRSVLKRLQRRILDCRALYYLIIGYSGPAQPMSAGALALGLLDREEAGTSDHGRVLRCSSLWINVAIVELLSARLAVDSRSVDAQAVESALAWLNYGMEHYVRGQFSARVQMWTVILQVTMTMRPLTLKDIVRVHRDLGYDADSDSLHSPVTDYAPINSVLGPVIRTASGITLEAIAGYLTYIGYRNTELAFR</sequence>
<feature type="coiled-coil region" evidence="1">
    <location>
        <begin position="719"/>
        <end position="746"/>
    </location>
</feature>
<feature type="compositionally biased region" description="Basic and acidic residues" evidence="2">
    <location>
        <begin position="1094"/>
        <end position="1111"/>
    </location>
</feature>
<evidence type="ECO:0000313" key="3">
    <source>
        <dbReference type="EMBL" id="KAJ2691269.1"/>
    </source>
</evidence>
<evidence type="ECO:0000313" key="4">
    <source>
        <dbReference type="Proteomes" id="UP001151516"/>
    </source>
</evidence>
<dbReference type="EMBL" id="JANBTX010000002">
    <property type="protein sequence ID" value="KAJ2691269.1"/>
    <property type="molecule type" value="Genomic_DNA"/>
</dbReference>
<feature type="compositionally biased region" description="Low complexity" evidence="2">
    <location>
        <begin position="798"/>
        <end position="815"/>
    </location>
</feature>
<name>A0A9W8GSM0_9FUNG</name>